<dbReference type="SMART" id="SM00356">
    <property type="entry name" value="ZnF_C3H1"/>
    <property type="match status" value="1"/>
</dbReference>
<feature type="region of interest" description="Disordered" evidence="5">
    <location>
        <begin position="290"/>
        <end position="319"/>
    </location>
</feature>
<feature type="zinc finger region" description="C3H1-type" evidence="4">
    <location>
        <begin position="320"/>
        <end position="347"/>
    </location>
</feature>
<name>C5LGE3_PERM5</name>
<dbReference type="InterPro" id="IPR036855">
    <property type="entry name" value="Znf_CCCH_sf"/>
</dbReference>
<evidence type="ECO:0000256" key="5">
    <source>
        <dbReference type="SAM" id="MobiDB-lite"/>
    </source>
</evidence>
<dbReference type="RefSeq" id="XP_002772374.1">
    <property type="nucleotide sequence ID" value="XM_002772328.1"/>
</dbReference>
<keyword evidence="8" id="KW-1185">Reference proteome</keyword>
<evidence type="ECO:0000256" key="4">
    <source>
        <dbReference type="PROSITE-ProRule" id="PRU00723"/>
    </source>
</evidence>
<proteinExistence type="predicted"/>
<dbReference type="EMBL" id="GG681826">
    <property type="protein sequence ID" value="EER04190.1"/>
    <property type="molecule type" value="Genomic_DNA"/>
</dbReference>
<feature type="compositionally biased region" description="Low complexity" evidence="5">
    <location>
        <begin position="299"/>
        <end position="308"/>
    </location>
</feature>
<organism evidence="8">
    <name type="scientific">Perkinsus marinus (strain ATCC 50983 / TXsc)</name>
    <dbReference type="NCBI Taxonomy" id="423536"/>
    <lineage>
        <taxon>Eukaryota</taxon>
        <taxon>Sar</taxon>
        <taxon>Alveolata</taxon>
        <taxon>Perkinsozoa</taxon>
        <taxon>Perkinsea</taxon>
        <taxon>Perkinsida</taxon>
        <taxon>Perkinsidae</taxon>
        <taxon>Perkinsus</taxon>
    </lineage>
</organism>
<dbReference type="GO" id="GO:0008270">
    <property type="term" value="F:zinc ion binding"/>
    <property type="evidence" value="ECO:0007669"/>
    <property type="project" value="UniProtKB-KW"/>
</dbReference>
<dbReference type="InParanoid" id="C5LGE3"/>
<keyword evidence="3 4" id="KW-0862">Zinc</keyword>
<dbReference type="PROSITE" id="PS50103">
    <property type="entry name" value="ZF_C3H1"/>
    <property type="match status" value="1"/>
</dbReference>
<dbReference type="InterPro" id="IPR000571">
    <property type="entry name" value="Znf_CCCH"/>
</dbReference>
<keyword evidence="1 4" id="KW-0479">Metal-binding</keyword>
<evidence type="ECO:0000256" key="3">
    <source>
        <dbReference type="ARBA" id="ARBA00022833"/>
    </source>
</evidence>
<dbReference type="SUPFAM" id="SSF90229">
    <property type="entry name" value="CCCH zinc finger"/>
    <property type="match status" value="1"/>
</dbReference>
<keyword evidence="2 4" id="KW-0863">Zinc-finger</keyword>
<protein>
    <recommendedName>
        <fullName evidence="6">C3H1-type domain-containing protein</fullName>
    </recommendedName>
</protein>
<sequence>MSLSDGAKEIVQRHCDGQPGLVEKVTAELEKENVLQVMMLSNLTDAQVETLVTGIATDELKDKKIMVGCALRSCVKDAGFQVDLFAAGQKALPLARNEKDWAAQMRRRAELLKSMVGIDHIASELMPPVLIWKRLTDNPSVFIDFKDLVESKAKKDTTKLGRSDPVKLDFILNDVPQSLTLPREEKGVIGGALWSQCYSRFCLGVMLATVTEDKVKEKRLDIDWFTLQAYGFRIAQAASTYGWETALDIDEAFRRFVETAYSEAHVRLVDCYNNSNKFAQLKVDAQLKSVRPGQPRAISSSSSSTTRSNMKSEKKTDRRKRKRGICYGFLEGRCEYGDACQFSHEKRRREGESRSSTKDRVKK</sequence>
<evidence type="ECO:0000256" key="1">
    <source>
        <dbReference type="ARBA" id="ARBA00022723"/>
    </source>
</evidence>
<feature type="domain" description="C3H1-type" evidence="6">
    <location>
        <begin position="320"/>
        <end position="347"/>
    </location>
</feature>
<dbReference type="GeneID" id="9045598"/>
<dbReference type="AlphaFoldDB" id="C5LGE3"/>
<evidence type="ECO:0000259" key="6">
    <source>
        <dbReference type="PROSITE" id="PS50103"/>
    </source>
</evidence>
<gene>
    <name evidence="7" type="ORF">Pmar_PMAR013963</name>
</gene>
<reference evidence="7 8" key="1">
    <citation type="submission" date="2008-07" db="EMBL/GenBank/DDBJ databases">
        <authorList>
            <person name="El-Sayed N."/>
            <person name="Caler E."/>
            <person name="Inman J."/>
            <person name="Amedeo P."/>
            <person name="Hass B."/>
            <person name="Wortman J."/>
        </authorList>
    </citation>
    <scope>NUCLEOTIDE SEQUENCE [LARGE SCALE GENOMIC DNA]</scope>
    <source>
        <strain evidence="8">ATCC 50983 / TXsc</strain>
    </source>
</reference>
<accession>C5LGE3</accession>
<feature type="compositionally biased region" description="Basic and acidic residues" evidence="5">
    <location>
        <begin position="348"/>
        <end position="363"/>
    </location>
</feature>
<evidence type="ECO:0000256" key="2">
    <source>
        <dbReference type="ARBA" id="ARBA00022771"/>
    </source>
</evidence>
<evidence type="ECO:0000313" key="8">
    <source>
        <dbReference type="Proteomes" id="UP000007800"/>
    </source>
</evidence>
<evidence type="ECO:0000313" key="7">
    <source>
        <dbReference type="EMBL" id="EER04190.1"/>
    </source>
</evidence>
<dbReference type="Proteomes" id="UP000007800">
    <property type="component" value="Unassembled WGS sequence"/>
</dbReference>
<feature type="region of interest" description="Disordered" evidence="5">
    <location>
        <begin position="343"/>
        <end position="363"/>
    </location>
</feature>
<dbReference type="Gene3D" id="4.10.1000.10">
    <property type="entry name" value="Zinc finger, CCCH-type"/>
    <property type="match status" value="1"/>
</dbReference>